<organism evidence="2 3">
    <name type="scientific">Smittium culicis</name>
    <dbReference type="NCBI Taxonomy" id="133412"/>
    <lineage>
        <taxon>Eukaryota</taxon>
        <taxon>Fungi</taxon>
        <taxon>Fungi incertae sedis</taxon>
        <taxon>Zoopagomycota</taxon>
        <taxon>Kickxellomycotina</taxon>
        <taxon>Harpellomycetes</taxon>
        <taxon>Harpellales</taxon>
        <taxon>Legeriomycetaceae</taxon>
        <taxon>Smittium</taxon>
    </lineage>
</organism>
<accession>A0A1R1YID8</accession>
<sequence length="612" mass="67491">MGKGSNSLPKSWYWEVQPAKFVATHFCTVRKFLSCPNPGCKVMGGFIKDSNGTGKNQKACFRCGACKDRYSVIEFYSSILKGSEENLPAETGLDSILLPPSPRKEVDPAQPIYVDVNSKVIPGDDIGLAVIDPSVNVGVPNTRDDSSDLSDNQMNTAVDHSELEEPGDLVVSDSDILLDMEIEAAMSNIPVTSKYFENFKAVVLDRTDLADRIGSPKIDASTPELAKKSVEAMLDTICGYNKPCGSKGKQRAPVDFPSHDSASYLKTATVGDFTPIKNTGIVINDQSIITPAPLANSLMDFSLGSTISTNKRAASPPARASKRQNLNTSIYVTNDAFSHRMDLHLNDVKELIKKNRAIDLARFEKLESENKFLREQLAIQTKRIDRLTQQSRTPVQHLKPKNNTPKSVSAAAITSTQPITFNFGTPAQPVGLPLNEPANKKLSYSEIAKSQTTNSKDAQKLAQSIRKLVGTKPINSGTKAEKTHKLARIYVQGISRQRIKDVKGCLYDMRFQLSKIYNMDFIGKRLLEFTVTEEYAPAFCARVKAFEFLKLMPKVNPIESSNPLATDETKEACKTAYLNRLKRSIETTTKPEVLQYMKDLLAEVEASTSNVT</sequence>
<name>A0A1R1YID8_9FUNG</name>
<proteinExistence type="predicted"/>
<evidence type="ECO:0000256" key="1">
    <source>
        <dbReference type="SAM" id="Coils"/>
    </source>
</evidence>
<feature type="coiled-coil region" evidence="1">
    <location>
        <begin position="363"/>
        <end position="390"/>
    </location>
</feature>
<comment type="caution">
    <text evidence="2">The sequence shown here is derived from an EMBL/GenBank/DDBJ whole genome shotgun (WGS) entry which is preliminary data.</text>
</comment>
<evidence type="ECO:0000313" key="3">
    <source>
        <dbReference type="Proteomes" id="UP000187429"/>
    </source>
</evidence>
<gene>
    <name evidence="2" type="ORF">AYI69_g3905</name>
</gene>
<dbReference type="Proteomes" id="UP000187429">
    <property type="component" value="Unassembled WGS sequence"/>
</dbReference>
<evidence type="ECO:0000313" key="2">
    <source>
        <dbReference type="EMBL" id="OMJ26687.1"/>
    </source>
</evidence>
<dbReference type="AlphaFoldDB" id="A0A1R1YID8"/>
<reference evidence="3" key="1">
    <citation type="submission" date="2017-01" db="EMBL/GenBank/DDBJ databases">
        <authorList>
            <person name="Wang Y."/>
            <person name="White M."/>
            <person name="Kvist S."/>
            <person name="Moncalvo J.-M."/>
        </authorList>
    </citation>
    <scope>NUCLEOTIDE SEQUENCE [LARGE SCALE GENOMIC DNA]</scope>
    <source>
        <strain evidence="3">ID-206-W2</strain>
    </source>
</reference>
<dbReference type="EMBL" id="LSSM01001406">
    <property type="protein sequence ID" value="OMJ26687.1"/>
    <property type="molecule type" value="Genomic_DNA"/>
</dbReference>
<keyword evidence="3" id="KW-1185">Reference proteome</keyword>
<protein>
    <submittedName>
        <fullName evidence="2">Uncharacterized protein</fullName>
    </submittedName>
</protein>
<dbReference type="OrthoDB" id="5599800at2759"/>
<keyword evidence="1" id="KW-0175">Coiled coil</keyword>